<keyword evidence="3" id="KW-0614">Plasmid</keyword>
<dbReference type="EMBL" id="CP031306">
    <property type="protein sequence ID" value="QCC56021.1"/>
    <property type="molecule type" value="Genomic_DNA"/>
</dbReference>
<name>A0A4D6HQX9_9EURY</name>
<evidence type="ECO:0000313" key="2">
    <source>
        <dbReference type="EMBL" id="QCC53285.1"/>
    </source>
</evidence>
<gene>
    <name evidence="2" type="ORF">DV706_01575</name>
    <name evidence="3" type="ORF">DV706_15695</name>
</gene>
<dbReference type="RefSeq" id="WP_006067986.1">
    <property type="nucleotide sequence ID" value="NZ_CP031305.1"/>
</dbReference>
<protein>
    <submittedName>
        <fullName evidence="3">Uncharacterized protein</fullName>
    </submittedName>
</protein>
<dbReference type="GeneID" id="39852713"/>
<dbReference type="AlphaFoldDB" id="A0A4D6HQX9"/>
<sequence>MPVSNYAATTPAVDLETHSRVRIECYVRSNIPLTVSESINDVVERLQRLSEAGQIDTYQTTHWPPDHPAVRMDTATDDRPVTRSELVATFEQWATQHGHSLEPAFRRQDVQQAPLGLECDEPRERVRVPFVSLAIYEDAEEGTDEETLRGVVPYTEQPQTADEQTYTVDTWLSAVEPAETAPLTHNAHHDRPTRLEGHQ</sequence>
<dbReference type="KEGG" id="nbg:DV706_01575"/>
<geneLocation type="plasmid" evidence="3">
    <name>unnamed1</name>
</geneLocation>
<proteinExistence type="predicted"/>
<organism evidence="3 4">
    <name type="scientific">Natronorubrum bangense</name>
    <dbReference type="NCBI Taxonomy" id="61858"/>
    <lineage>
        <taxon>Archaea</taxon>
        <taxon>Methanobacteriati</taxon>
        <taxon>Methanobacteriota</taxon>
        <taxon>Stenosarchaea group</taxon>
        <taxon>Halobacteria</taxon>
        <taxon>Halobacteriales</taxon>
        <taxon>Natrialbaceae</taxon>
        <taxon>Natronorubrum</taxon>
    </lineage>
</organism>
<dbReference type="Proteomes" id="UP000296822">
    <property type="component" value="Chromosome"/>
</dbReference>
<evidence type="ECO:0000313" key="3">
    <source>
        <dbReference type="EMBL" id="QCC56021.1"/>
    </source>
</evidence>
<accession>A0A4D6HQX9</accession>
<dbReference type="Pfam" id="PF20575">
    <property type="entry name" value="HTH_63"/>
    <property type="match status" value="1"/>
</dbReference>
<feature type="region of interest" description="Disordered" evidence="1">
    <location>
        <begin position="177"/>
        <end position="199"/>
    </location>
</feature>
<dbReference type="Proteomes" id="UP000296822">
    <property type="component" value="Plasmid unnamed1"/>
</dbReference>
<reference evidence="3 4" key="1">
    <citation type="journal article" date="2019" name="Nat. Commun.">
        <title>A new type of DNA phosphorothioation-based antiviral system in archaea.</title>
        <authorList>
            <person name="Xiong L."/>
            <person name="Liu S."/>
            <person name="Chen S."/>
            <person name="Xiao Y."/>
            <person name="Zhu B."/>
            <person name="Gao Y."/>
            <person name="Zhang Y."/>
            <person name="Chen B."/>
            <person name="Luo J."/>
            <person name="Deng Z."/>
            <person name="Chen X."/>
            <person name="Wang L."/>
            <person name="Chen S."/>
        </authorList>
    </citation>
    <scope>NUCLEOTIDE SEQUENCE [LARGE SCALE GENOMIC DNA]</scope>
    <source>
        <strain evidence="3 4">JCM 10635</strain>
        <plasmid evidence="3 4">unnamed1</plasmid>
    </source>
</reference>
<dbReference type="KEGG" id="nbg:DV706_15695"/>
<dbReference type="InterPro" id="IPR046783">
    <property type="entry name" value="HTH_63"/>
</dbReference>
<dbReference type="EMBL" id="CP031305">
    <property type="protein sequence ID" value="QCC53285.1"/>
    <property type="molecule type" value="Genomic_DNA"/>
</dbReference>
<feature type="compositionally biased region" description="Basic and acidic residues" evidence="1">
    <location>
        <begin position="187"/>
        <end position="199"/>
    </location>
</feature>
<evidence type="ECO:0000256" key="1">
    <source>
        <dbReference type="SAM" id="MobiDB-lite"/>
    </source>
</evidence>
<evidence type="ECO:0000313" key="4">
    <source>
        <dbReference type="Proteomes" id="UP000296822"/>
    </source>
</evidence>